<keyword evidence="4" id="KW-1185">Reference proteome</keyword>
<dbReference type="RefSeq" id="WP_006783060.1">
    <property type="nucleotide sequence ID" value="NZ_CP040506.1"/>
</dbReference>
<protein>
    <submittedName>
        <fullName evidence="3">Uncharacterized protein</fullName>
    </submittedName>
</protein>
<gene>
    <name evidence="3" type="ORF">HMPREF9473_05072</name>
</gene>
<dbReference type="PROSITE" id="PS51257">
    <property type="entry name" value="PROKAR_LIPOPROTEIN"/>
    <property type="match status" value="1"/>
</dbReference>
<evidence type="ECO:0000256" key="2">
    <source>
        <dbReference type="SAM" id="SignalP"/>
    </source>
</evidence>
<evidence type="ECO:0000313" key="3">
    <source>
        <dbReference type="EMBL" id="EHI56868.1"/>
    </source>
</evidence>
<proteinExistence type="predicted"/>
<keyword evidence="2" id="KW-0732">Signal</keyword>
<reference evidence="3 4" key="1">
    <citation type="submission" date="2011-08" db="EMBL/GenBank/DDBJ databases">
        <title>The Genome Sequence of Clostridium hathewayi WAL-18680.</title>
        <authorList>
            <consortium name="The Broad Institute Genome Sequencing Platform"/>
            <person name="Earl A."/>
            <person name="Ward D."/>
            <person name="Feldgarden M."/>
            <person name="Gevers D."/>
            <person name="Finegold S.M."/>
            <person name="Summanen P.H."/>
            <person name="Molitoris D.R."/>
            <person name="Song M."/>
            <person name="Daigneault M."/>
            <person name="Allen-Vercoe E."/>
            <person name="Young S.K."/>
            <person name="Zeng Q."/>
            <person name="Gargeya S."/>
            <person name="Fitzgerald M."/>
            <person name="Haas B."/>
            <person name="Abouelleil A."/>
            <person name="Alvarado L."/>
            <person name="Arachchi H.M."/>
            <person name="Berlin A."/>
            <person name="Brown A."/>
            <person name="Chapman S.B."/>
            <person name="Chen Z."/>
            <person name="Dunbar C."/>
            <person name="Freedman E."/>
            <person name="Gearin G."/>
            <person name="Gellesch M."/>
            <person name="Goldberg J."/>
            <person name="Griggs A."/>
            <person name="Gujja S."/>
            <person name="Heiman D."/>
            <person name="Howarth C."/>
            <person name="Larson L."/>
            <person name="Lui A."/>
            <person name="MacDonald P.J.P."/>
            <person name="Montmayeur A."/>
            <person name="Murphy C."/>
            <person name="Neiman D."/>
            <person name="Pearson M."/>
            <person name="Priest M."/>
            <person name="Roberts A."/>
            <person name="Saif S."/>
            <person name="Shea T."/>
            <person name="Shenoy N."/>
            <person name="Sisk P."/>
            <person name="Stolte C."/>
            <person name="Sykes S."/>
            <person name="Wortman J."/>
            <person name="Nusbaum C."/>
            <person name="Birren B."/>
        </authorList>
    </citation>
    <scope>NUCLEOTIDE SEQUENCE [LARGE SCALE GENOMIC DNA]</scope>
    <source>
        <strain evidence="3 4">WAL-18680</strain>
    </source>
</reference>
<feature type="compositionally biased region" description="Basic and acidic residues" evidence="1">
    <location>
        <begin position="36"/>
        <end position="47"/>
    </location>
</feature>
<dbReference type="Proteomes" id="UP000005384">
    <property type="component" value="Unassembled WGS sequence"/>
</dbReference>
<evidence type="ECO:0000313" key="4">
    <source>
        <dbReference type="Proteomes" id="UP000005384"/>
    </source>
</evidence>
<sequence length="193" mass="20374">MKKITMCFVGAMTVLSLAACTPTAPKETPTQPIETAETKDGKAEKVPDPNAPELDLVSIYSGNDDATGLVMNMEGIEELDAQHIVDLLISAGVLEEGTVVNSFEVAGGEKAGPGVEAAEGDSGERIGTLDLSKVPSSGTSGEMVILGSIGNTFIESFELDKLKLLVNGENYSSGHIEHGDDDYLTFITNYEKF</sequence>
<feature type="signal peptide" evidence="2">
    <location>
        <begin position="1"/>
        <end position="18"/>
    </location>
</feature>
<evidence type="ECO:0000256" key="1">
    <source>
        <dbReference type="SAM" id="MobiDB-lite"/>
    </source>
</evidence>
<accession>G5INJ4</accession>
<organism evidence="3 4">
    <name type="scientific">Hungatella hathewayi WAL-18680</name>
    <dbReference type="NCBI Taxonomy" id="742737"/>
    <lineage>
        <taxon>Bacteria</taxon>
        <taxon>Bacillati</taxon>
        <taxon>Bacillota</taxon>
        <taxon>Clostridia</taxon>
        <taxon>Lachnospirales</taxon>
        <taxon>Lachnospiraceae</taxon>
        <taxon>Hungatella</taxon>
    </lineage>
</organism>
<dbReference type="PATRIC" id="fig|742737.3.peg.5065"/>
<dbReference type="AlphaFoldDB" id="G5INJ4"/>
<name>G5INJ4_9FIRM</name>
<dbReference type="HOGENOM" id="CLU_1508129_0_0_9"/>
<dbReference type="EMBL" id="ADLN01000128">
    <property type="protein sequence ID" value="EHI56868.1"/>
    <property type="molecule type" value="Genomic_DNA"/>
</dbReference>
<feature type="chain" id="PRO_5038856812" evidence="2">
    <location>
        <begin position="19"/>
        <end position="193"/>
    </location>
</feature>
<comment type="caution">
    <text evidence="3">The sequence shown here is derived from an EMBL/GenBank/DDBJ whole genome shotgun (WGS) entry which is preliminary data.</text>
</comment>
<feature type="region of interest" description="Disordered" evidence="1">
    <location>
        <begin position="22"/>
        <end position="51"/>
    </location>
</feature>